<evidence type="ECO:0000256" key="1">
    <source>
        <dbReference type="SAM" id="MobiDB-lite"/>
    </source>
</evidence>
<feature type="region of interest" description="Disordered" evidence="1">
    <location>
        <begin position="1"/>
        <end position="23"/>
    </location>
</feature>
<protein>
    <recommendedName>
        <fullName evidence="2">GIR1-like zinc ribbon domain-containing protein</fullName>
    </recommendedName>
</protein>
<evidence type="ECO:0000313" key="3">
    <source>
        <dbReference type="EMBL" id="GAA0168904.1"/>
    </source>
</evidence>
<keyword evidence="4" id="KW-1185">Reference proteome</keyword>
<reference evidence="3 4" key="1">
    <citation type="submission" date="2024-01" db="EMBL/GenBank/DDBJ databases">
        <title>The complete chloroplast genome sequence of Lithospermum erythrorhizon: insights into the phylogenetic relationship among Boraginaceae species and the maternal lineages of purple gromwells.</title>
        <authorList>
            <person name="Okada T."/>
            <person name="Watanabe K."/>
        </authorList>
    </citation>
    <scope>NUCLEOTIDE SEQUENCE [LARGE SCALE GENOMIC DNA]</scope>
</reference>
<evidence type="ECO:0000313" key="4">
    <source>
        <dbReference type="Proteomes" id="UP001454036"/>
    </source>
</evidence>
<feature type="compositionally biased region" description="Basic and acidic residues" evidence="1">
    <location>
        <begin position="75"/>
        <end position="85"/>
    </location>
</feature>
<dbReference type="PANTHER" id="PTHR33177:SF24">
    <property type="entry name" value="FILAMENTOUS HEMAGGLUTININ TRANSPORTER"/>
    <property type="match status" value="1"/>
</dbReference>
<dbReference type="AlphaFoldDB" id="A0AAV3QXT6"/>
<dbReference type="InterPro" id="IPR056440">
    <property type="entry name" value="Zn-ribbon_GIR1"/>
</dbReference>
<feature type="region of interest" description="Disordered" evidence="1">
    <location>
        <begin position="147"/>
        <end position="180"/>
    </location>
</feature>
<feature type="compositionally biased region" description="Polar residues" evidence="1">
    <location>
        <begin position="7"/>
        <end position="21"/>
    </location>
</feature>
<feature type="domain" description="GIR1-like zinc ribbon" evidence="2">
    <location>
        <begin position="185"/>
        <end position="210"/>
    </location>
</feature>
<organism evidence="3 4">
    <name type="scientific">Lithospermum erythrorhizon</name>
    <name type="common">Purple gromwell</name>
    <name type="synonym">Lithospermum officinale var. erythrorhizon</name>
    <dbReference type="NCBI Taxonomy" id="34254"/>
    <lineage>
        <taxon>Eukaryota</taxon>
        <taxon>Viridiplantae</taxon>
        <taxon>Streptophyta</taxon>
        <taxon>Embryophyta</taxon>
        <taxon>Tracheophyta</taxon>
        <taxon>Spermatophyta</taxon>
        <taxon>Magnoliopsida</taxon>
        <taxon>eudicotyledons</taxon>
        <taxon>Gunneridae</taxon>
        <taxon>Pentapetalae</taxon>
        <taxon>asterids</taxon>
        <taxon>lamiids</taxon>
        <taxon>Boraginales</taxon>
        <taxon>Boraginaceae</taxon>
        <taxon>Boraginoideae</taxon>
        <taxon>Lithospermeae</taxon>
        <taxon>Lithospermum</taxon>
    </lineage>
</organism>
<feature type="region of interest" description="Disordered" evidence="1">
    <location>
        <begin position="66"/>
        <end position="85"/>
    </location>
</feature>
<name>A0AAV3QXT6_LITER</name>
<gene>
    <name evidence="3" type="ORF">LIER_23503</name>
</gene>
<feature type="compositionally biased region" description="Low complexity" evidence="1">
    <location>
        <begin position="155"/>
        <end position="167"/>
    </location>
</feature>
<dbReference type="EMBL" id="BAABME010006637">
    <property type="protein sequence ID" value="GAA0168904.1"/>
    <property type="molecule type" value="Genomic_DNA"/>
</dbReference>
<accession>A0AAV3QXT6</accession>
<dbReference type="PANTHER" id="PTHR33177">
    <property type="entry name" value="PUTATIVE-RELATED"/>
    <property type="match status" value="1"/>
</dbReference>
<evidence type="ECO:0000259" key="2">
    <source>
        <dbReference type="Pfam" id="PF24747"/>
    </source>
</evidence>
<comment type="caution">
    <text evidence="3">The sequence shown here is derived from an EMBL/GenBank/DDBJ whole genome shotgun (WGS) entry which is preliminary data.</text>
</comment>
<dbReference type="InterPro" id="IPR055281">
    <property type="entry name" value="GIR1-2/SIED1"/>
</dbReference>
<sequence>MVAEVSSFVNSINGSDSSPAAESTARLVTRDLLGGSKELDLDLHVPSGWEKLLDINSGKVYLQKCNAPSSSSSPSERKQAGLKQKDNQIASKLQDLNYPPDVEQSSKILDDATLDLRLVSSSSNYQSVCTLDKVKFALEKVEKESRKRSVSMTLSKGSPLSSNSSSSIKDGEVNQEDNSPSAFATGCPSCLMYVLISKSDPKCPRCNSIVPSPPPIMKKPRLDLNLTI</sequence>
<proteinExistence type="predicted"/>
<dbReference type="Pfam" id="PF24747">
    <property type="entry name" value="Zn-ribbon_GIR1"/>
    <property type="match status" value="1"/>
</dbReference>
<dbReference type="Proteomes" id="UP001454036">
    <property type="component" value="Unassembled WGS sequence"/>
</dbReference>